<organism evidence="1 2">
    <name type="scientific">Parasitella parasitica</name>
    <dbReference type="NCBI Taxonomy" id="35722"/>
    <lineage>
        <taxon>Eukaryota</taxon>
        <taxon>Fungi</taxon>
        <taxon>Fungi incertae sedis</taxon>
        <taxon>Mucoromycota</taxon>
        <taxon>Mucoromycotina</taxon>
        <taxon>Mucoromycetes</taxon>
        <taxon>Mucorales</taxon>
        <taxon>Mucorineae</taxon>
        <taxon>Mucoraceae</taxon>
        <taxon>Parasitella</taxon>
    </lineage>
</organism>
<keyword evidence="2" id="KW-1185">Reference proteome</keyword>
<proteinExistence type="predicted"/>
<accession>A0A0B7NCX4</accession>
<protein>
    <submittedName>
        <fullName evidence="1">Uncharacterized protein</fullName>
    </submittedName>
</protein>
<evidence type="ECO:0000313" key="2">
    <source>
        <dbReference type="Proteomes" id="UP000054107"/>
    </source>
</evidence>
<dbReference type="Proteomes" id="UP000054107">
    <property type="component" value="Unassembled WGS sequence"/>
</dbReference>
<reference evidence="1 2" key="1">
    <citation type="submission" date="2014-09" db="EMBL/GenBank/DDBJ databases">
        <authorList>
            <person name="Ellenberger Sabrina"/>
        </authorList>
    </citation>
    <scope>NUCLEOTIDE SEQUENCE [LARGE SCALE GENOMIC DNA]</scope>
    <source>
        <strain evidence="1 2">CBS 412.66</strain>
    </source>
</reference>
<name>A0A0B7NCX4_9FUNG</name>
<evidence type="ECO:0000313" key="1">
    <source>
        <dbReference type="EMBL" id="CEP13230.1"/>
    </source>
</evidence>
<sequence>MKRLSTIKSVASLCLFDEIHATEDSVKNKSQDISDQEISVLLKLVVFIKPYIPSKNNYMSIPHPPFCLMENHVLQTVGYPEKAVNLVPLTMPSKLYSLALDASTLFFIFVSAGTLKRLDIKNFDGGYITSEQDARSRKDAVFPSFFNIDTLISTAAAYGLQFMHRIHILPGLKTIRLYGTRKESKQMAVDKQKEKKTERWPQDQSQRLVLQGEVDNAKKYLMLFISNTENNVRKLRKLWSQG</sequence>
<dbReference type="STRING" id="35722.A0A0B7NCX4"/>
<dbReference type="AlphaFoldDB" id="A0A0B7NCX4"/>
<dbReference type="EMBL" id="LN729408">
    <property type="protein sequence ID" value="CEP13230.1"/>
    <property type="molecule type" value="Genomic_DNA"/>
</dbReference>
<gene>
    <name evidence="1" type="primary">PARPA_07279.1 scaffold 26887</name>
</gene>
<dbReference type="OrthoDB" id="2289268at2759"/>